<dbReference type="InterPro" id="IPR050482">
    <property type="entry name" value="Sensor_HK_TwoCompSys"/>
</dbReference>
<evidence type="ECO:0000313" key="13">
    <source>
        <dbReference type="Proteomes" id="UP000295388"/>
    </source>
</evidence>
<organism evidence="12 13">
    <name type="scientific">Kribbella caucasensis</name>
    <dbReference type="NCBI Taxonomy" id="2512215"/>
    <lineage>
        <taxon>Bacteria</taxon>
        <taxon>Bacillati</taxon>
        <taxon>Actinomycetota</taxon>
        <taxon>Actinomycetes</taxon>
        <taxon>Propionibacteriales</taxon>
        <taxon>Kribbellaceae</taxon>
        <taxon>Kribbella</taxon>
    </lineage>
</organism>
<dbReference type="PANTHER" id="PTHR24421">
    <property type="entry name" value="NITRATE/NITRITE SENSOR PROTEIN NARX-RELATED"/>
    <property type="match status" value="1"/>
</dbReference>
<dbReference type="CDD" id="cd16917">
    <property type="entry name" value="HATPase_UhpB-NarQ-NarX-like"/>
    <property type="match status" value="1"/>
</dbReference>
<keyword evidence="5" id="KW-0547">Nucleotide-binding</keyword>
<dbReference type="EMBL" id="SNWQ01000007">
    <property type="protein sequence ID" value="TDO48463.1"/>
    <property type="molecule type" value="Genomic_DNA"/>
</dbReference>
<evidence type="ECO:0000256" key="3">
    <source>
        <dbReference type="ARBA" id="ARBA00022553"/>
    </source>
</evidence>
<sequence>MSGLTAHHRLTGSLWVPRSMDLAVAVVATAAALIQLRHGIGPVTEPPAEISGSDIFLTAGSTLPLIAWRRSTVGVFVITAVFGTLLAATGQSIELNPGPAAALFLMATTRTNENRWAGRHTLITVALLTSHLLAAGLSRQQIPVSELLHTGLLWGAAWFAGDRHRLRREQLDELRDRADRIEREAVRERQLAVAEERARIARDLHDSAGHAITLIAVRAGAARLRHPTDPDRSLTALQTIEELARQTAAEIDQTVRSLRAPEGAEVEPAGGVASLDLLVSRHTRSGRPVTLRQSGEPKPLPPATDRAAYRITQEALTNAAKHGVGPADVLVAYGNDALELIVTNPVARDHQPTRNAGGHGLIGIRERADLVGGSLVTRRNADEFVLTVRLPIGDPPA</sequence>
<keyword evidence="6 12" id="KW-0418">Kinase</keyword>
<comment type="caution">
    <text evidence="12">The sequence shown here is derived from an EMBL/GenBank/DDBJ whole genome shotgun (WGS) entry which is preliminary data.</text>
</comment>
<dbReference type="Gene3D" id="3.30.565.10">
    <property type="entry name" value="Histidine kinase-like ATPase, C-terminal domain"/>
    <property type="match status" value="1"/>
</dbReference>
<feature type="coiled-coil region" evidence="9">
    <location>
        <begin position="164"/>
        <end position="191"/>
    </location>
</feature>
<name>A0A4R6KIF5_9ACTN</name>
<evidence type="ECO:0000256" key="9">
    <source>
        <dbReference type="SAM" id="Coils"/>
    </source>
</evidence>
<feature type="domain" description="Signal transduction histidine kinase subgroup 3 dimerisation and phosphoacceptor" evidence="11">
    <location>
        <begin position="196"/>
        <end position="261"/>
    </location>
</feature>
<dbReference type="OrthoDB" id="227596at2"/>
<feature type="region of interest" description="Disordered" evidence="10">
    <location>
        <begin position="285"/>
        <end position="304"/>
    </location>
</feature>
<comment type="catalytic activity">
    <reaction evidence="1">
        <text>ATP + protein L-histidine = ADP + protein N-phospho-L-histidine.</text>
        <dbReference type="EC" id="2.7.13.3"/>
    </reaction>
</comment>
<evidence type="ECO:0000256" key="2">
    <source>
        <dbReference type="ARBA" id="ARBA00012438"/>
    </source>
</evidence>
<evidence type="ECO:0000256" key="6">
    <source>
        <dbReference type="ARBA" id="ARBA00022777"/>
    </source>
</evidence>
<dbReference type="InterPro" id="IPR036890">
    <property type="entry name" value="HATPase_C_sf"/>
</dbReference>
<evidence type="ECO:0000256" key="5">
    <source>
        <dbReference type="ARBA" id="ARBA00022741"/>
    </source>
</evidence>
<dbReference type="Pfam" id="PF07730">
    <property type="entry name" value="HisKA_3"/>
    <property type="match status" value="1"/>
</dbReference>
<dbReference type="EC" id="2.7.13.3" evidence="2"/>
<accession>A0A4R6KIF5</accession>
<protein>
    <recommendedName>
        <fullName evidence="2">histidine kinase</fullName>
        <ecNumber evidence="2">2.7.13.3</ecNumber>
    </recommendedName>
</protein>
<reference evidence="12 13" key="1">
    <citation type="submission" date="2019-03" db="EMBL/GenBank/DDBJ databases">
        <title>Genomic Encyclopedia of Type Strains, Phase III (KMG-III): the genomes of soil and plant-associated and newly described type strains.</title>
        <authorList>
            <person name="Whitman W."/>
        </authorList>
    </citation>
    <scope>NUCLEOTIDE SEQUENCE [LARGE SCALE GENOMIC DNA]</scope>
    <source>
        <strain evidence="12 13">VKM Ac-2527</strain>
    </source>
</reference>
<dbReference type="GO" id="GO:0000155">
    <property type="term" value="F:phosphorelay sensor kinase activity"/>
    <property type="evidence" value="ECO:0007669"/>
    <property type="project" value="InterPro"/>
</dbReference>
<dbReference type="AlphaFoldDB" id="A0A4R6KIF5"/>
<gene>
    <name evidence="12" type="ORF">EV643_10792</name>
</gene>
<dbReference type="GO" id="GO:0016020">
    <property type="term" value="C:membrane"/>
    <property type="evidence" value="ECO:0007669"/>
    <property type="project" value="InterPro"/>
</dbReference>
<keyword evidence="8" id="KW-0902">Two-component regulatory system</keyword>
<keyword evidence="4" id="KW-0808">Transferase</keyword>
<dbReference type="PANTHER" id="PTHR24421:SF10">
    <property type="entry name" value="NITRATE_NITRITE SENSOR PROTEIN NARQ"/>
    <property type="match status" value="1"/>
</dbReference>
<keyword evidence="3" id="KW-0597">Phosphoprotein</keyword>
<dbReference type="Proteomes" id="UP000295388">
    <property type="component" value="Unassembled WGS sequence"/>
</dbReference>
<dbReference type="Gene3D" id="1.20.5.1930">
    <property type="match status" value="1"/>
</dbReference>
<evidence type="ECO:0000256" key="1">
    <source>
        <dbReference type="ARBA" id="ARBA00000085"/>
    </source>
</evidence>
<evidence type="ECO:0000256" key="10">
    <source>
        <dbReference type="SAM" id="MobiDB-lite"/>
    </source>
</evidence>
<dbReference type="RefSeq" id="WP_133800891.1">
    <property type="nucleotide sequence ID" value="NZ_SNWQ01000007.1"/>
</dbReference>
<evidence type="ECO:0000256" key="4">
    <source>
        <dbReference type="ARBA" id="ARBA00022679"/>
    </source>
</evidence>
<keyword evidence="13" id="KW-1185">Reference proteome</keyword>
<keyword evidence="9" id="KW-0175">Coiled coil</keyword>
<dbReference type="InterPro" id="IPR011712">
    <property type="entry name" value="Sig_transdc_His_kin_sub3_dim/P"/>
</dbReference>
<dbReference type="SUPFAM" id="SSF55874">
    <property type="entry name" value="ATPase domain of HSP90 chaperone/DNA topoisomerase II/histidine kinase"/>
    <property type="match status" value="1"/>
</dbReference>
<proteinExistence type="predicted"/>
<evidence type="ECO:0000313" key="12">
    <source>
        <dbReference type="EMBL" id="TDO48463.1"/>
    </source>
</evidence>
<keyword evidence="7" id="KW-0067">ATP-binding</keyword>
<evidence type="ECO:0000256" key="7">
    <source>
        <dbReference type="ARBA" id="ARBA00022840"/>
    </source>
</evidence>
<evidence type="ECO:0000256" key="8">
    <source>
        <dbReference type="ARBA" id="ARBA00023012"/>
    </source>
</evidence>
<dbReference type="GO" id="GO:0005524">
    <property type="term" value="F:ATP binding"/>
    <property type="evidence" value="ECO:0007669"/>
    <property type="project" value="UniProtKB-KW"/>
</dbReference>
<dbReference type="GO" id="GO:0046983">
    <property type="term" value="F:protein dimerization activity"/>
    <property type="evidence" value="ECO:0007669"/>
    <property type="project" value="InterPro"/>
</dbReference>
<evidence type="ECO:0000259" key="11">
    <source>
        <dbReference type="Pfam" id="PF07730"/>
    </source>
</evidence>